<evidence type="ECO:0000256" key="2">
    <source>
        <dbReference type="ARBA" id="ARBA00005581"/>
    </source>
</evidence>
<keyword evidence="4 6" id="KW-0964">Secreted</keyword>
<evidence type="ECO:0000256" key="4">
    <source>
        <dbReference type="ARBA" id="ARBA00022525"/>
    </source>
</evidence>
<protein>
    <recommendedName>
        <fullName evidence="6">S-protein homolog</fullName>
    </recommendedName>
</protein>
<dbReference type="GO" id="GO:0005576">
    <property type="term" value="C:extracellular region"/>
    <property type="evidence" value="ECO:0007669"/>
    <property type="project" value="UniProtKB-SubCell"/>
</dbReference>
<gene>
    <name evidence="7" type="ORF">L484_009643</name>
</gene>
<dbReference type="InterPro" id="IPR010264">
    <property type="entry name" value="Self-incomp_S1"/>
</dbReference>
<proteinExistence type="inferred from homology"/>
<evidence type="ECO:0000313" key="7">
    <source>
        <dbReference type="EMBL" id="EXB68036.1"/>
    </source>
</evidence>
<dbReference type="Proteomes" id="UP000030645">
    <property type="component" value="Unassembled WGS sequence"/>
</dbReference>
<keyword evidence="8" id="KW-1185">Reference proteome</keyword>
<accession>W9RF60</accession>
<evidence type="ECO:0000256" key="3">
    <source>
        <dbReference type="ARBA" id="ARBA00022471"/>
    </source>
</evidence>
<evidence type="ECO:0000256" key="6">
    <source>
        <dbReference type="RuleBase" id="RU367044"/>
    </source>
</evidence>
<dbReference type="Pfam" id="PF05938">
    <property type="entry name" value="Self-incomp_S1"/>
    <property type="match status" value="1"/>
</dbReference>
<evidence type="ECO:0000313" key="8">
    <source>
        <dbReference type="Proteomes" id="UP000030645"/>
    </source>
</evidence>
<dbReference type="GO" id="GO:0060320">
    <property type="term" value="P:rejection of self pollen"/>
    <property type="evidence" value="ECO:0007669"/>
    <property type="project" value="UniProtKB-KW"/>
</dbReference>
<dbReference type="PANTHER" id="PTHR31232">
    <property type="match status" value="1"/>
</dbReference>
<organism evidence="7 8">
    <name type="scientific">Morus notabilis</name>
    <dbReference type="NCBI Taxonomy" id="981085"/>
    <lineage>
        <taxon>Eukaryota</taxon>
        <taxon>Viridiplantae</taxon>
        <taxon>Streptophyta</taxon>
        <taxon>Embryophyta</taxon>
        <taxon>Tracheophyta</taxon>
        <taxon>Spermatophyta</taxon>
        <taxon>Magnoliopsida</taxon>
        <taxon>eudicotyledons</taxon>
        <taxon>Gunneridae</taxon>
        <taxon>Pentapetalae</taxon>
        <taxon>rosids</taxon>
        <taxon>fabids</taxon>
        <taxon>Rosales</taxon>
        <taxon>Moraceae</taxon>
        <taxon>Moreae</taxon>
        <taxon>Morus</taxon>
    </lineage>
</organism>
<dbReference type="AlphaFoldDB" id="W9RF60"/>
<name>W9RF60_9ROSA</name>
<keyword evidence="5 6" id="KW-0732">Signal</keyword>
<dbReference type="PANTHER" id="PTHR31232:SF149">
    <property type="entry name" value="S-PROTEIN HOMOLOG"/>
    <property type="match status" value="1"/>
</dbReference>
<evidence type="ECO:0000256" key="1">
    <source>
        <dbReference type="ARBA" id="ARBA00004613"/>
    </source>
</evidence>
<sequence>MATMNFSPRFQLVVVFSLVFLSIVSETSQGLLSKTHVKMTNNLGDVDLTVHCKSKNDDLGDHLLHLNESYEFSFRTNFWGTTHFYCSFKWAPDQFQWFDIFDMEKPRADSCTECFWVVHINGLCRMDPNNGLYNICFPWNQGTTPAF</sequence>
<evidence type="ECO:0000256" key="5">
    <source>
        <dbReference type="ARBA" id="ARBA00022729"/>
    </source>
</evidence>
<dbReference type="EMBL" id="KE344571">
    <property type="protein sequence ID" value="EXB68036.1"/>
    <property type="molecule type" value="Genomic_DNA"/>
</dbReference>
<reference evidence="8" key="1">
    <citation type="submission" date="2013-01" db="EMBL/GenBank/DDBJ databases">
        <title>Draft Genome Sequence of a Mulberry Tree, Morus notabilis C.K. Schneid.</title>
        <authorList>
            <person name="He N."/>
            <person name="Zhao S."/>
        </authorList>
    </citation>
    <scope>NUCLEOTIDE SEQUENCE</scope>
</reference>
<keyword evidence="3 6" id="KW-0713">Self-incompatibility</keyword>
<dbReference type="eggNOG" id="ENOG502S7CQ">
    <property type="taxonomic scope" value="Eukaryota"/>
</dbReference>
<comment type="subcellular location">
    <subcellularLocation>
        <location evidence="1 6">Secreted</location>
    </subcellularLocation>
</comment>
<feature type="chain" id="PRO_5025080716" description="S-protein homolog" evidence="6">
    <location>
        <begin position="27"/>
        <end position="147"/>
    </location>
</feature>
<feature type="signal peptide" evidence="6">
    <location>
        <begin position="1"/>
        <end position="26"/>
    </location>
</feature>
<comment type="similarity">
    <text evidence="2 6">Belongs to the plant self-incompatibility (S1) protein family.</text>
</comment>